<feature type="signal peptide" evidence="2">
    <location>
        <begin position="1"/>
        <end position="18"/>
    </location>
</feature>
<keyword evidence="4" id="KW-1185">Reference proteome</keyword>
<proteinExistence type="predicted"/>
<dbReference type="PROSITE" id="PS00018">
    <property type="entry name" value="EF_HAND_1"/>
    <property type="match status" value="1"/>
</dbReference>
<dbReference type="EnsemblMetazoa" id="XM_038221247.1">
    <property type="protein sequence ID" value="XP_038077175.1"/>
    <property type="gene ID" value="LOC119745024"/>
</dbReference>
<dbReference type="SUPFAM" id="SSF47473">
    <property type="entry name" value="EF-hand"/>
    <property type="match status" value="1"/>
</dbReference>
<dbReference type="InterPro" id="IPR011992">
    <property type="entry name" value="EF-hand-dom_pair"/>
</dbReference>
<evidence type="ECO:0000313" key="4">
    <source>
        <dbReference type="Proteomes" id="UP000887568"/>
    </source>
</evidence>
<dbReference type="AlphaFoldDB" id="A0A914BMK5"/>
<evidence type="ECO:0008006" key="5">
    <source>
        <dbReference type="Google" id="ProtNLM"/>
    </source>
</evidence>
<reference evidence="3" key="1">
    <citation type="submission" date="2022-11" db="UniProtKB">
        <authorList>
            <consortium name="EnsemblMetazoa"/>
        </authorList>
    </citation>
    <scope>IDENTIFICATION</scope>
</reference>
<feature type="chain" id="PRO_5036788152" description="EF-hand domain-containing protein" evidence="2">
    <location>
        <begin position="19"/>
        <end position="224"/>
    </location>
</feature>
<dbReference type="Proteomes" id="UP000887568">
    <property type="component" value="Unplaced"/>
</dbReference>
<evidence type="ECO:0000313" key="3">
    <source>
        <dbReference type="EnsemblMetazoa" id="XP_038077175.1"/>
    </source>
</evidence>
<name>A0A914BMK5_PATMI</name>
<evidence type="ECO:0000256" key="1">
    <source>
        <dbReference type="ARBA" id="ARBA00022837"/>
    </source>
</evidence>
<dbReference type="InterPro" id="IPR018247">
    <property type="entry name" value="EF_Hand_1_Ca_BS"/>
</dbReference>
<keyword evidence="2" id="KW-0732">Signal</keyword>
<dbReference type="OrthoDB" id="10197476at2759"/>
<dbReference type="Gene3D" id="1.10.238.10">
    <property type="entry name" value="EF-hand"/>
    <property type="match status" value="1"/>
</dbReference>
<dbReference type="RefSeq" id="XP_038077175.1">
    <property type="nucleotide sequence ID" value="XM_038221247.1"/>
</dbReference>
<keyword evidence="1" id="KW-0106">Calcium</keyword>
<evidence type="ECO:0000256" key="2">
    <source>
        <dbReference type="SAM" id="SignalP"/>
    </source>
</evidence>
<sequence>MARFALFLLIVGVGSTLGQGGFNWQPQPPQLGFNWQQPPPQLGFNWQQPQTNWQQNWQQPLLPKRPQLPQIQVPQPRPNPIEEFIGDIPVVGVFKDGAQVAPGVYVQPKFNFGKKEVGVAVRFEFKRSVSQPTKAGAFSLLDIDGNGSLSVEEWHAHKGGVVNFASFLESVDTDENEEVSWAEFQTVNRVYTRNSDVATGGMRGRQPPHETLSQFKYAFQVKAQ</sequence>
<organism evidence="3 4">
    <name type="scientific">Patiria miniata</name>
    <name type="common">Bat star</name>
    <name type="synonym">Asterina miniata</name>
    <dbReference type="NCBI Taxonomy" id="46514"/>
    <lineage>
        <taxon>Eukaryota</taxon>
        <taxon>Metazoa</taxon>
        <taxon>Echinodermata</taxon>
        <taxon>Eleutherozoa</taxon>
        <taxon>Asterozoa</taxon>
        <taxon>Asteroidea</taxon>
        <taxon>Valvatacea</taxon>
        <taxon>Valvatida</taxon>
        <taxon>Asterinidae</taxon>
        <taxon>Patiria</taxon>
    </lineage>
</organism>
<protein>
    <recommendedName>
        <fullName evidence="5">EF-hand domain-containing protein</fullName>
    </recommendedName>
</protein>
<dbReference type="GeneID" id="119745024"/>
<accession>A0A914BMK5</accession>